<dbReference type="InterPro" id="IPR013766">
    <property type="entry name" value="Thioredoxin_domain"/>
</dbReference>
<dbReference type="Pfam" id="PF00085">
    <property type="entry name" value="Thioredoxin"/>
    <property type="match status" value="1"/>
</dbReference>
<dbReference type="PRINTS" id="PR00421">
    <property type="entry name" value="THIOREDOXIN"/>
</dbReference>
<proteinExistence type="inferred from homology"/>
<comment type="similarity">
    <text evidence="1">Belongs to the protein disulfide isomerase family.</text>
</comment>
<evidence type="ECO:0000256" key="2">
    <source>
        <dbReference type="ARBA" id="ARBA00022729"/>
    </source>
</evidence>
<feature type="signal peptide" evidence="3">
    <location>
        <begin position="1"/>
        <end position="19"/>
    </location>
</feature>
<dbReference type="PROSITE" id="PS00194">
    <property type="entry name" value="THIOREDOXIN_1"/>
    <property type="match status" value="1"/>
</dbReference>
<feature type="chain" id="PRO_5014266731" description="Thioredoxin domain-containing protein" evidence="3">
    <location>
        <begin position="20"/>
        <end position="138"/>
    </location>
</feature>
<dbReference type="GO" id="GO:0003756">
    <property type="term" value="F:protein disulfide isomerase activity"/>
    <property type="evidence" value="ECO:0007669"/>
    <property type="project" value="TreeGrafter"/>
</dbReference>
<evidence type="ECO:0000259" key="4">
    <source>
        <dbReference type="PROSITE" id="PS51352"/>
    </source>
</evidence>
<organism evidence="5">
    <name type="scientific">Auxenochlorella protothecoides</name>
    <name type="common">Green microalga</name>
    <name type="synonym">Chlorella protothecoides</name>
    <dbReference type="NCBI Taxonomy" id="3075"/>
    <lineage>
        <taxon>Eukaryota</taxon>
        <taxon>Viridiplantae</taxon>
        <taxon>Chlorophyta</taxon>
        <taxon>core chlorophytes</taxon>
        <taxon>Trebouxiophyceae</taxon>
        <taxon>Chlorellales</taxon>
        <taxon>Chlorellaceae</taxon>
        <taxon>Auxenochlorella</taxon>
    </lineage>
</organism>
<dbReference type="AlphaFoldDB" id="A0A1D1ZQE0"/>
<protein>
    <recommendedName>
        <fullName evidence="4">Thioredoxin domain-containing protein</fullName>
    </recommendedName>
</protein>
<dbReference type="Gene3D" id="3.40.30.10">
    <property type="entry name" value="Glutaredoxin"/>
    <property type="match status" value="1"/>
</dbReference>
<gene>
    <name evidence="5" type="ORF">g.84134</name>
    <name evidence="6" type="ORF">g.84136</name>
</gene>
<feature type="domain" description="Thioredoxin" evidence="4">
    <location>
        <begin position="2"/>
        <end position="130"/>
    </location>
</feature>
<dbReference type="PROSITE" id="PS51352">
    <property type="entry name" value="THIOREDOXIN_2"/>
    <property type="match status" value="1"/>
</dbReference>
<evidence type="ECO:0000256" key="1">
    <source>
        <dbReference type="ARBA" id="ARBA00006347"/>
    </source>
</evidence>
<dbReference type="InterPro" id="IPR017937">
    <property type="entry name" value="Thioredoxin_CS"/>
</dbReference>
<dbReference type="InterPro" id="IPR051063">
    <property type="entry name" value="PDI"/>
</dbReference>
<dbReference type="PANTHER" id="PTHR45672">
    <property type="entry name" value="PROTEIN DISULFIDE-ISOMERASE C17H9.14C-RELATED"/>
    <property type="match status" value="1"/>
</dbReference>
<keyword evidence="2 3" id="KW-0732">Signal</keyword>
<dbReference type="SUPFAM" id="SSF52833">
    <property type="entry name" value="Thioredoxin-like"/>
    <property type="match status" value="1"/>
</dbReference>
<dbReference type="EMBL" id="GDKF01005819">
    <property type="protein sequence ID" value="JAT72803.1"/>
    <property type="molecule type" value="Transcribed_RNA"/>
</dbReference>
<reference evidence="5" key="1">
    <citation type="submission" date="2015-08" db="EMBL/GenBank/DDBJ databases">
        <authorList>
            <person name="Babu N.S."/>
            <person name="Beckwith C.J."/>
            <person name="Beseler K.G."/>
            <person name="Brison A."/>
            <person name="Carone J.V."/>
            <person name="Caskin T.P."/>
            <person name="Diamond M."/>
            <person name="Durham M.E."/>
            <person name="Foxe J.M."/>
            <person name="Go M."/>
            <person name="Henderson B.A."/>
            <person name="Jones I.B."/>
            <person name="McGettigan J.A."/>
            <person name="Micheletti S.J."/>
            <person name="Nasrallah M.E."/>
            <person name="Ortiz D."/>
            <person name="Piller C.R."/>
            <person name="Privatt S.R."/>
            <person name="Schneider S.L."/>
            <person name="Sharp S."/>
            <person name="Smith T.C."/>
            <person name="Stanton J.D."/>
            <person name="Ullery H.E."/>
            <person name="Wilson R.J."/>
            <person name="Serrano M.G."/>
            <person name="Buck G."/>
            <person name="Lee V."/>
            <person name="Wang Y."/>
            <person name="Carvalho R."/>
            <person name="Voegtly L."/>
            <person name="Shi R."/>
            <person name="Duckworth R."/>
            <person name="Johnson A."/>
            <person name="Loviza R."/>
            <person name="Walstead R."/>
            <person name="Shah Z."/>
            <person name="Kiflezghi M."/>
            <person name="Wade K."/>
            <person name="Ball S.L."/>
            <person name="Bradley K.W."/>
            <person name="Asai D.J."/>
            <person name="Bowman C.A."/>
            <person name="Russell D.A."/>
            <person name="Pope W.H."/>
            <person name="Jacobs-Sera D."/>
            <person name="Hendrix R.W."/>
            <person name="Hatfull G.F."/>
        </authorList>
    </citation>
    <scope>NUCLEOTIDE SEQUENCE</scope>
</reference>
<dbReference type="InterPro" id="IPR036249">
    <property type="entry name" value="Thioredoxin-like_sf"/>
</dbReference>
<dbReference type="GO" id="GO:0005783">
    <property type="term" value="C:endoplasmic reticulum"/>
    <property type="evidence" value="ECO:0007669"/>
    <property type="project" value="TreeGrafter"/>
</dbReference>
<sequence length="138" mass="15106">MALASRSLIILALIGVALAAKGSSVRHLTSTDFDEVTSDGKVYFVKFYAPWCGHCKKLAPTWEKLAKAYEGSEEAAVVAVDCTKDKAVCNKAKVPGFPSLKIYFNGEQKESFRSARDYDTLKTFFDENIAVLQGETVA</sequence>
<name>A0A1D1ZQE0_AUXPR</name>
<evidence type="ECO:0000256" key="3">
    <source>
        <dbReference type="SAM" id="SignalP"/>
    </source>
</evidence>
<evidence type="ECO:0000313" key="5">
    <source>
        <dbReference type="EMBL" id="JAT69138.1"/>
    </source>
</evidence>
<dbReference type="GO" id="GO:0006457">
    <property type="term" value="P:protein folding"/>
    <property type="evidence" value="ECO:0007669"/>
    <property type="project" value="TreeGrafter"/>
</dbReference>
<evidence type="ECO:0000313" key="6">
    <source>
        <dbReference type="EMBL" id="JAT72803.1"/>
    </source>
</evidence>
<dbReference type="PANTHER" id="PTHR45672:SF3">
    <property type="entry name" value="THIOREDOXIN DOMAIN-CONTAINING PROTEIN 5"/>
    <property type="match status" value="1"/>
</dbReference>
<accession>A0A1D1ZQE0</accession>
<dbReference type="EMBL" id="GDKF01009484">
    <property type="protein sequence ID" value="JAT69138.1"/>
    <property type="molecule type" value="Transcribed_RNA"/>
</dbReference>